<gene>
    <name evidence="5" type="ORF">QQX98_012660</name>
</gene>
<keyword evidence="2 3" id="KW-0040">ANK repeat</keyword>
<dbReference type="SMART" id="SM00248">
    <property type="entry name" value="ANK"/>
    <property type="match status" value="16"/>
</dbReference>
<evidence type="ECO:0000256" key="3">
    <source>
        <dbReference type="PROSITE-ProRule" id="PRU00023"/>
    </source>
</evidence>
<dbReference type="PROSITE" id="PS50088">
    <property type="entry name" value="ANK_REPEAT"/>
    <property type="match status" value="5"/>
</dbReference>
<sequence length="1799" mass="199098">MAERIVLLKDSTFSLCSTISTHLKASALKHHNLLKALVVELRLLGGSLYSLEQLIIELYGDEQDDSNSFGTADRAGWPVVDGCELLIQALQILYALADPDGLKDAKSALLAYRSKFGFVLGSSESLQDVSLHFSVLGKEPMPQLQHRDRDVEEAQDPSRPGCDTTEEDPSLEDLLSWLEILNSPEHDREPAEYSSEMTIVQARRLTSPLYQTAATRWPSYAEAHWAELRPQICSLFRSPRSLNFVQWVLEYAREMYPRTFGSLAFSHKLLLELTDALCDGSIAPLHIAAALGLPSLCRDLLSMDVDVNQLGLLGSPLFCALVGPNVFTTRAEPESWTSLLSSAHADANCAATILSLLERGADCMYQYRWKNAGEASLAGLALWMALTTKHDGVFTQTVTNGADLDGGLIQLLQRDSFVNRGLASKVRLSRLLTFVYDSTLSTLEDLGPSTEALREAVRVLMKESGHIFVFADDRRRISSIGDLRFRYLVRESVVNSDSFLFHRLLADPRFDPDLPFDERQVGGTILHMATEGGHLEIIDSLIKAGASLKATDKEGRTPMMVVEDPRVLSKLVLEYGASTTDVDNNGRTIWHLAASTNDALLKWLCENDPHKQRNLVTKRLAGCTPLADAFLYIYTLDTQSKGWRQIPPTAARLLLEEPHTKESMQSPRSLLHCAIEWGEVDLVDDLIKIGYEVEGDHGPLLRRLNLSASDEMVEKVLKLSQGESFVFADGSTVAETILTNTAFTPRLNSASFARPTAHPSCYPKLSLNAFERFLTPEVLNARDSRGRGIWARFCDNVLPMLSGPSCAPPQRLSFLTTFLADAIAALNAAGALEDHERETGEWAILYMADRKGISPSWERWHFTFIAPALHSSGRDESRFLKSINGALLLAQAVRRGQEALVQMLIDRGVQVHIQRPQLNNKCLLEHLLSDAVVHGAMLDTLLDGLEPLCLVPRQHQILVSLLDLPQNFHAGGVLKTLLSKELINPNEISTDEPDAPSMLQEAIEEGKPELAWILLDHGADPAFSKNGDWAVLCAAKKGYTSLFNKILEEAGSDFSWRCIYDVPSKRTYNALQVAAANGQDVALAWLIERTPLRYDLDQGTARNGSAPIHLAVEAGSLSCVTVLEQNRADLEIRDPSGFTPLLLAIRGDHQDIIRFLLEAGVNTETDRYGMHISSTWRQSAVGIVKEFVTSKLGATPFVPSEMPSPTKLGSLLADMIENCDPQTEGVFATILTEIPKEDLMNAVLPCGGCTLLSFASVNHCSMMMLELVDLGFRGFVAGCSTHWINGYNALHHACFGILRQLDHQQTEVVESTLTFIRKCLDDSLAEENLWFHVPCSPLHGVVQFGIGFRNMKRRWEVHRKALHVLLEHLEEHADEYWRLMDKVGLSSLCESKDGDSTTARLLRYVVNLRCDSEHWVDYGGGALPSAVHLLVNSIGREADKDEQDMLRALISCGVDVNAQDSDYTTALHFAAARGVMPVIEILVEAGADPNIRDDTGTTPLARAIDWGDIGVIRYLVEHGAKPEAFTGVSHFFMYAKPNIRHMCELVSLGFDLQASNPGSSSLALMLMVSTPAARSFILNHDVDFGSIVAEIPQLLNLLLSHGCGAAAIRKVMRRAPREYHDEILHPDPNHELQPVRIAIRRGDVAVMNTLIDFGWDFERTCSIEGSALMFACGMGALESVQLLVRRGARLSYVSTDSHGRPIVKSAVAEAKMYPKVVQWLLVGRYQDMPRLGWTDDASSDVPINPWSGPRIGAYNLSGFDGHFINPSSKSFYEQLDVDRRISRIRKDLAGKIVQVTLIE</sequence>
<dbReference type="EMBL" id="JAZAVJ010000399">
    <property type="protein sequence ID" value="KAK7397967.1"/>
    <property type="molecule type" value="Genomic_DNA"/>
</dbReference>
<dbReference type="InterPro" id="IPR002110">
    <property type="entry name" value="Ankyrin_rpt"/>
</dbReference>
<dbReference type="PANTHER" id="PTHR24198:SF165">
    <property type="entry name" value="ANKYRIN REPEAT-CONTAINING PROTEIN-RELATED"/>
    <property type="match status" value="1"/>
</dbReference>
<evidence type="ECO:0000256" key="1">
    <source>
        <dbReference type="ARBA" id="ARBA00022737"/>
    </source>
</evidence>
<reference evidence="5 6" key="1">
    <citation type="journal article" date="2025" name="Microbiol. Resour. Announc.">
        <title>Draft genome sequences for Neonectria magnoliae and Neonectria punicea, canker pathogens of Liriodendron tulipifera and Acer saccharum in West Virginia.</title>
        <authorList>
            <person name="Petronek H.M."/>
            <person name="Kasson M.T."/>
            <person name="Metheny A.M."/>
            <person name="Stauder C.M."/>
            <person name="Lovett B."/>
            <person name="Lynch S.C."/>
            <person name="Garnas J.R."/>
            <person name="Kasson L.R."/>
            <person name="Stajich J.E."/>
        </authorList>
    </citation>
    <scope>NUCLEOTIDE SEQUENCE [LARGE SCALE GENOMIC DNA]</scope>
    <source>
        <strain evidence="5 6">NRRL 64653</strain>
    </source>
</reference>
<evidence type="ECO:0000313" key="5">
    <source>
        <dbReference type="EMBL" id="KAK7397967.1"/>
    </source>
</evidence>
<proteinExistence type="predicted"/>
<dbReference type="Gene3D" id="1.25.40.20">
    <property type="entry name" value="Ankyrin repeat-containing domain"/>
    <property type="match status" value="5"/>
</dbReference>
<protein>
    <recommendedName>
        <fullName evidence="7">Ankyrin</fullName>
    </recommendedName>
</protein>
<feature type="repeat" description="ANK" evidence="3">
    <location>
        <begin position="1103"/>
        <end position="1135"/>
    </location>
</feature>
<dbReference type="PRINTS" id="PR01415">
    <property type="entry name" value="ANKYRIN"/>
</dbReference>
<dbReference type="Proteomes" id="UP001498476">
    <property type="component" value="Unassembled WGS sequence"/>
</dbReference>
<dbReference type="Pfam" id="PF12796">
    <property type="entry name" value="Ank_2"/>
    <property type="match status" value="3"/>
</dbReference>
<dbReference type="SUPFAM" id="SSF48403">
    <property type="entry name" value="Ankyrin repeat"/>
    <property type="match status" value="3"/>
</dbReference>
<evidence type="ECO:0000256" key="2">
    <source>
        <dbReference type="ARBA" id="ARBA00023043"/>
    </source>
</evidence>
<evidence type="ECO:0000256" key="4">
    <source>
        <dbReference type="SAM" id="MobiDB-lite"/>
    </source>
</evidence>
<accession>A0ABR1GI82</accession>
<comment type="caution">
    <text evidence="5">The sequence shown here is derived from an EMBL/GenBank/DDBJ whole genome shotgun (WGS) entry which is preliminary data.</text>
</comment>
<keyword evidence="6" id="KW-1185">Reference proteome</keyword>
<evidence type="ECO:0008006" key="7">
    <source>
        <dbReference type="Google" id="ProtNLM"/>
    </source>
</evidence>
<feature type="region of interest" description="Disordered" evidence="4">
    <location>
        <begin position="142"/>
        <end position="169"/>
    </location>
</feature>
<dbReference type="PROSITE" id="PS50297">
    <property type="entry name" value="ANK_REP_REGION"/>
    <property type="match status" value="5"/>
</dbReference>
<dbReference type="PANTHER" id="PTHR24198">
    <property type="entry name" value="ANKYRIN REPEAT AND PROTEIN KINASE DOMAIN-CONTAINING PROTEIN"/>
    <property type="match status" value="1"/>
</dbReference>
<evidence type="ECO:0000313" key="6">
    <source>
        <dbReference type="Proteomes" id="UP001498476"/>
    </source>
</evidence>
<keyword evidence="1" id="KW-0677">Repeat</keyword>
<name>A0ABR1GI82_9HYPO</name>
<organism evidence="5 6">
    <name type="scientific">Neonectria punicea</name>
    <dbReference type="NCBI Taxonomy" id="979145"/>
    <lineage>
        <taxon>Eukaryota</taxon>
        <taxon>Fungi</taxon>
        <taxon>Dikarya</taxon>
        <taxon>Ascomycota</taxon>
        <taxon>Pezizomycotina</taxon>
        <taxon>Sordariomycetes</taxon>
        <taxon>Hypocreomycetidae</taxon>
        <taxon>Hypocreales</taxon>
        <taxon>Nectriaceae</taxon>
        <taxon>Neonectria</taxon>
    </lineage>
</organism>
<dbReference type="InterPro" id="IPR036770">
    <property type="entry name" value="Ankyrin_rpt-contain_sf"/>
</dbReference>
<feature type="repeat" description="ANK" evidence="3">
    <location>
        <begin position="521"/>
        <end position="553"/>
    </location>
</feature>
<feature type="repeat" description="ANK" evidence="3">
    <location>
        <begin position="1495"/>
        <end position="1527"/>
    </location>
</feature>
<feature type="repeat" description="ANK" evidence="3">
    <location>
        <begin position="1462"/>
        <end position="1494"/>
    </location>
</feature>
<feature type="repeat" description="ANK" evidence="3">
    <location>
        <begin position="1136"/>
        <end position="1168"/>
    </location>
</feature>